<dbReference type="InterPro" id="IPR029052">
    <property type="entry name" value="Metallo-depent_PP-like"/>
</dbReference>
<evidence type="ECO:0000313" key="5">
    <source>
        <dbReference type="EMBL" id="KAL3763880.1"/>
    </source>
</evidence>
<proteinExistence type="predicted"/>
<dbReference type="PANTHER" id="PTHR10340">
    <property type="entry name" value="SPHINGOMYELIN PHOSPHODIESTERASE"/>
    <property type="match status" value="1"/>
</dbReference>
<name>A0ABD3MIG4_9STRA</name>
<keyword evidence="1" id="KW-0378">Hydrolase</keyword>
<keyword evidence="2" id="KW-0325">Glycoprotein</keyword>
<keyword evidence="6" id="KW-1185">Reference proteome</keyword>
<protein>
    <recommendedName>
        <fullName evidence="7">Calcineurin-like phosphoesterase domain-containing protein</fullName>
    </recommendedName>
</protein>
<dbReference type="GO" id="GO:0016787">
    <property type="term" value="F:hydrolase activity"/>
    <property type="evidence" value="ECO:0007669"/>
    <property type="project" value="UniProtKB-KW"/>
</dbReference>
<accession>A0ABD3MIG4</accession>
<dbReference type="PANTHER" id="PTHR10340:SF57">
    <property type="entry name" value="METALLOPHOS DOMAIN-CONTAINING PROTEIN"/>
    <property type="match status" value="1"/>
</dbReference>
<feature type="region of interest" description="Disordered" evidence="3">
    <location>
        <begin position="1"/>
        <end position="24"/>
    </location>
</feature>
<dbReference type="Proteomes" id="UP001530293">
    <property type="component" value="Unassembled WGS sequence"/>
</dbReference>
<keyword evidence="4" id="KW-1133">Transmembrane helix</keyword>
<comment type="caution">
    <text evidence="5">The sequence shown here is derived from an EMBL/GenBank/DDBJ whole genome shotgun (WGS) entry which is preliminary data.</text>
</comment>
<evidence type="ECO:0000256" key="3">
    <source>
        <dbReference type="SAM" id="MobiDB-lite"/>
    </source>
</evidence>
<dbReference type="SUPFAM" id="SSF56300">
    <property type="entry name" value="Metallo-dependent phosphatases"/>
    <property type="match status" value="1"/>
</dbReference>
<reference evidence="5 6" key="1">
    <citation type="submission" date="2024-10" db="EMBL/GenBank/DDBJ databases">
        <title>Updated reference genomes for cyclostephanoid diatoms.</title>
        <authorList>
            <person name="Roberts W.R."/>
            <person name="Alverson A.J."/>
        </authorList>
    </citation>
    <scope>NUCLEOTIDE SEQUENCE [LARGE SCALE GENOMIC DNA]</scope>
    <source>
        <strain evidence="5 6">AJA232-27</strain>
    </source>
</reference>
<sequence>MMANSVNIHPRTHRFASSSSSSSSSNQQQHSFLWLSDLHLDPNYSTPSAYRYPDGRYDAIADCTSLNANSDRKLGMHGCDSPLALVQSTLDAAISYFSSLSTTTTTSSAAASSGGQQPDFILITGDVVRHGTTTYQSAQQILSTIAYEVTAKFPNVEIIYAVGNNDVVPDYYLRLPSDEIVNDDDEDEQTSGGVNNGNVEAEGSGDSIDSESTTLDKNVNMLEVIYNSLLEQESTTTASSMTSTRKTKAILTPDDKNTFLTGGYYSRYLHSDKSLLVLSMNTVLYSAILEPPRNDDDPGMQFSWMRAMLSSCRNSNSSSSSNSDNTSSGGCRAIIAGHIPPTVGSYKFNQLWKAEYVRTYYEIVEEYDEIIIGQLFGHLHTDEFRVGGIFAETDNNTSKDNDANEDILSIPSTISTPLLLGPSVSPLHGNDPSFRVVRYDAGGGGKKNAHHRLVDYESHAYSLSTGSWSNLYTFSEAYGDVVSSDILKKEGLSSKVFRTIGQSMEDETQGEGESNTKPTKKEESSTLKQYRTFMLSGAEGDAFNRGANVDCDSACRDEFLCTLQSATRAGYDNCLLGRKELRREEFIAKEEGMIGLVVACIVVVGVISIAIARCRKRRCMRALYDSPPSIHEEEAGIDLKDKEMI</sequence>
<keyword evidence="4" id="KW-0472">Membrane</keyword>
<gene>
    <name evidence="5" type="ORF">ACHAWU_003346</name>
</gene>
<dbReference type="EMBL" id="JALLBG020000110">
    <property type="protein sequence ID" value="KAL3763880.1"/>
    <property type="molecule type" value="Genomic_DNA"/>
</dbReference>
<keyword evidence="4" id="KW-0812">Transmembrane</keyword>
<evidence type="ECO:0008006" key="7">
    <source>
        <dbReference type="Google" id="ProtNLM"/>
    </source>
</evidence>
<dbReference type="AlphaFoldDB" id="A0ABD3MIG4"/>
<feature type="region of interest" description="Disordered" evidence="3">
    <location>
        <begin position="501"/>
        <end position="526"/>
    </location>
</feature>
<evidence type="ECO:0000313" key="6">
    <source>
        <dbReference type="Proteomes" id="UP001530293"/>
    </source>
</evidence>
<feature type="compositionally biased region" description="Low complexity" evidence="3">
    <location>
        <begin position="191"/>
        <end position="205"/>
    </location>
</feature>
<feature type="transmembrane region" description="Helical" evidence="4">
    <location>
        <begin position="592"/>
        <end position="612"/>
    </location>
</feature>
<evidence type="ECO:0000256" key="4">
    <source>
        <dbReference type="SAM" id="Phobius"/>
    </source>
</evidence>
<feature type="region of interest" description="Disordered" evidence="3">
    <location>
        <begin position="182"/>
        <end position="213"/>
    </location>
</feature>
<evidence type="ECO:0000256" key="2">
    <source>
        <dbReference type="ARBA" id="ARBA00023180"/>
    </source>
</evidence>
<evidence type="ECO:0000256" key="1">
    <source>
        <dbReference type="ARBA" id="ARBA00022801"/>
    </source>
</evidence>
<organism evidence="5 6">
    <name type="scientific">Discostella pseudostelligera</name>
    <dbReference type="NCBI Taxonomy" id="259834"/>
    <lineage>
        <taxon>Eukaryota</taxon>
        <taxon>Sar</taxon>
        <taxon>Stramenopiles</taxon>
        <taxon>Ochrophyta</taxon>
        <taxon>Bacillariophyta</taxon>
        <taxon>Coscinodiscophyceae</taxon>
        <taxon>Thalassiosirophycidae</taxon>
        <taxon>Stephanodiscales</taxon>
        <taxon>Stephanodiscaceae</taxon>
        <taxon>Discostella</taxon>
    </lineage>
</organism>